<dbReference type="GO" id="GO:0006071">
    <property type="term" value="P:glycerol metabolic process"/>
    <property type="evidence" value="ECO:0007669"/>
    <property type="project" value="TreeGrafter"/>
</dbReference>
<organism evidence="5 6">
    <name type="scientific">Brachionus calyciflorus</name>
    <dbReference type="NCBI Taxonomy" id="104777"/>
    <lineage>
        <taxon>Eukaryota</taxon>
        <taxon>Metazoa</taxon>
        <taxon>Spiralia</taxon>
        <taxon>Gnathifera</taxon>
        <taxon>Rotifera</taxon>
        <taxon>Eurotatoria</taxon>
        <taxon>Monogononta</taxon>
        <taxon>Pseudotrocha</taxon>
        <taxon>Ploima</taxon>
        <taxon>Brachionidae</taxon>
        <taxon>Brachionus</taxon>
    </lineage>
</organism>
<comment type="similarity">
    <text evidence="1">Belongs to the FGGY kinase family.</text>
</comment>
<accession>A0A814JWU5</accession>
<evidence type="ECO:0000256" key="3">
    <source>
        <dbReference type="ARBA" id="ARBA00022777"/>
    </source>
</evidence>
<dbReference type="GO" id="GO:0050277">
    <property type="term" value="F:sedoheptulokinase activity"/>
    <property type="evidence" value="ECO:0007669"/>
    <property type="project" value="TreeGrafter"/>
</dbReference>
<dbReference type="Gene3D" id="3.30.420.40">
    <property type="match status" value="2"/>
</dbReference>
<dbReference type="CDD" id="cd07777">
    <property type="entry name" value="ASKHA_NBD_FGGY_SHK"/>
    <property type="match status" value="1"/>
</dbReference>
<evidence type="ECO:0000313" key="5">
    <source>
        <dbReference type="EMBL" id="CAF1043118.1"/>
    </source>
</evidence>
<dbReference type="FunFam" id="3.30.420.40:FF:000111">
    <property type="entry name" value="Sedoheptulokinase"/>
    <property type="match status" value="1"/>
</dbReference>
<dbReference type="InterPro" id="IPR018484">
    <property type="entry name" value="FGGY_N"/>
</dbReference>
<dbReference type="SUPFAM" id="SSF53067">
    <property type="entry name" value="Actin-like ATPase domain"/>
    <property type="match status" value="2"/>
</dbReference>
<evidence type="ECO:0000256" key="1">
    <source>
        <dbReference type="ARBA" id="ARBA00009156"/>
    </source>
</evidence>
<dbReference type="PANTHER" id="PTHR10196:SF67">
    <property type="entry name" value="SEDOHEPTULOKINASE"/>
    <property type="match status" value="1"/>
</dbReference>
<protein>
    <recommendedName>
        <fullName evidence="4">Carbohydrate kinase FGGY N-terminal domain-containing protein</fullName>
    </recommendedName>
</protein>
<evidence type="ECO:0000313" key="6">
    <source>
        <dbReference type="Proteomes" id="UP000663879"/>
    </source>
</evidence>
<dbReference type="EMBL" id="CAJNOC010005122">
    <property type="protein sequence ID" value="CAF1043118.1"/>
    <property type="molecule type" value="Genomic_DNA"/>
</dbReference>
<dbReference type="PANTHER" id="PTHR10196">
    <property type="entry name" value="SUGAR KINASE"/>
    <property type="match status" value="1"/>
</dbReference>
<dbReference type="InterPro" id="IPR043129">
    <property type="entry name" value="ATPase_NBD"/>
</dbReference>
<dbReference type="Proteomes" id="UP000663879">
    <property type="component" value="Unassembled WGS sequence"/>
</dbReference>
<evidence type="ECO:0000256" key="2">
    <source>
        <dbReference type="ARBA" id="ARBA00022679"/>
    </source>
</evidence>
<reference evidence="5" key="1">
    <citation type="submission" date="2021-02" db="EMBL/GenBank/DDBJ databases">
        <authorList>
            <person name="Nowell W R."/>
        </authorList>
    </citation>
    <scope>NUCLEOTIDE SEQUENCE</scope>
    <source>
        <strain evidence="5">Ploen Becks lab</strain>
    </source>
</reference>
<name>A0A814JWU5_9BILA</name>
<dbReference type="OrthoDB" id="10264182at2759"/>
<keyword evidence="2" id="KW-0808">Transferase</keyword>
<keyword evidence="6" id="KW-1185">Reference proteome</keyword>
<feature type="domain" description="Carbohydrate kinase FGGY N-terminal" evidence="4">
    <location>
        <begin position="8"/>
        <end position="207"/>
    </location>
</feature>
<dbReference type="GO" id="GO:0005829">
    <property type="term" value="C:cytosol"/>
    <property type="evidence" value="ECO:0007669"/>
    <property type="project" value="TreeGrafter"/>
</dbReference>
<comment type="caution">
    <text evidence="5">The sequence shown here is derived from an EMBL/GenBank/DDBJ whole genome shotgun (WGS) entry which is preliminary data.</text>
</comment>
<dbReference type="AlphaFoldDB" id="A0A814JWU5"/>
<proteinExistence type="inferred from homology"/>
<gene>
    <name evidence="5" type="ORF">OXX778_LOCUS18450</name>
</gene>
<sequence>MNSQKDLVLGLDIGTSSIKFLLLNLLNNKIEYDHKISTNSARILTENSKFDEQNVQVILELIQEGFNKIPFESLQRLNSIQLCGQMHGVVLWNKESKKHSNLITWQDERCDSEFLKSLPVKSISDLSTGFGCASLFWLEFNSLLKESNFDSAGTIHDYVTFLLSNQNLMSNQNALSWGYFDLKQNSWQMDLVKSDKFPSNLLPKVDFPGHKMSHQVLLLDNFIKLDSIIYNALGDLQCSVMSCLENETDCVINISTSAQICVSVDSVYYETIKNELPLSVTCYPYFKNRVLLVSASLNGGNVLEKFVDSILNWQKELLGDLSVSRDQVWKKLVDLGLKSNSSLICEPILFGERHDMKKYASICNIQHDNFSLGQVFKSICDGLARNLHQMITKELILNKLKCKRIIATGGALCRNSVLRSSLESEFNYIPIFYKESADAAYGAALFLKSLIR</sequence>
<dbReference type="Pfam" id="PF00370">
    <property type="entry name" value="FGGY_N"/>
    <property type="match status" value="1"/>
</dbReference>
<evidence type="ECO:0000259" key="4">
    <source>
        <dbReference type="Pfam" id="PF00370"/>
    </source>
</evidence>
<keyword evidence="3" id="KW-0418">Kinase</keyword>